<dbReference type="AlphaFoldDB" id="A1SZ14"/>
<feature type="domain" description="Peptidase S11 D-Ala-D-Ala carboxypeptidase A C-terminal" evidence="22">
    <location>
        <begin position="290"/>
        <end position="386"/>
    </location>
</feature>
<dbReference type="Proteomes" id="UP000000639">
    <property type="component" value="Chromosome"/>
</dbReference>
<dbReference type="InterPro" id="IPR012907">
    <property type="entry name" value="Peptidase_S11_C"/>
</dbReference>
<protein>
    <recommendedName>
        <fullName evidence="5">serine-type D-Ala-D-Ala carboxypeptidase</fullName>
        <ecNumber evidence="5">3.4.16.4</ecNumber>
    </recommendedName>
</protein>
<organism evidence="23 24">
    <name type="scientific">Psychromonas ingrahamii (strain DSM 17664 / CCUG 51855 / 37)</name>
    <dbReference type="NCBI Taxonomy" id="357804"/>
    <lineage>
        <taxon>Bacteria</taxon>
        <taxon>Pseudomonadati</taxon>
        <taxon>Pseudomonadota</taxon>
        <taxon>Gammaproteobacteria</taxon>
        <taxon>Alteromonadales</taxon>
        <taxon>Psychromonadaceae</taxon>
        <taxon>Psychromonas</taxon>
    </lineage>
</organism>
<evidence type="ECO:0000256" key="2">
    <source>
        <dbReference type="ARBA" id="ARBA00004417"/>
    </source>
</evidence>
<evidence type="ECO:0000256" key="15">
    <source>
        <dbReference type="ARBA" id="ARBA00023316"/>
    </source>
</evidence>
<gene>
    <name evidence="23" type="ordered locus">Ping_3027</name>
</gene>
<comment type="function">
    <text evidence="1">Removes C-terminal D-alanyl residues from sugar-peptide cell wall precursors.</text>
</comment>
<dbReference type="Pfam" id="PF07943">
    <property type="entry name" value="PBP5_C"/>
    <property type="match status" value="1"/>
</dbReference>
<comment type="subcellular location">
    <subcellularLocation>
        <location evidence="2">Cell inner membrane</location>
        <topology evidence="2">Peripheral membrane protein</topology>
    </subcellularLocation>
</comment>
<evidence type="ECO:0000313" key="23">
    <source>
        <dbReference type="EMBL" id="ABM04729.1"/>
    </source>
</evidence>
<keyword evidence="10 21" id="KW-0732">Signal</keyword>
<dbReference type="InterPro" id="IPR037167">
    <property type="entry name" value="Peptidase_S11_C_sf"/>
</dbReference>
<dbReference type="STRING" id="357804.Ping_3027"/>
<reference evidence="23 24" key="1">
    <citation type="submission" date="2007-01" db="EMBL/GenBank/DDBJ databases">
        <title>Complete sequence of Psychromonas ingrahamii 37.</title>
        <authorList>
            <consortium name="US DOE Joint Genome Institute"/>
            <person name="Copeland A."/>
            <person name="Lucas S."/>
            <person name="Lapidus A."/>
            <person name="Barry K."/>
            <person name="Detter J.C."/>
            <person name="Glavina del Rio T."/>
            <person name="Hammon N."/>
            <person name="Israni S."/>
            <person name="Dalin E."/>
            <person name="Tice H."/>
            <person name="Pitluck S."/>
            <person name="Thompson L.S."/>
            <person name="Brettin T."/>
            <person name="Bruce D."/>
            <person name="Han C."/>
            <person name="Tapia R."/>
            <person name="Schmutz J."/>
            <person name="Larimer F."/>
            <person name="Land M."/>
            <person name="Hauser L."/>
            <person name="Kyrpides N."/>
            <person name="Ivanova N."/>
            <person name="Staley J."/>
            <person name="Richardson P."/>
        </authorList>
    </citation>
    <scope>NUCLEOTIDE SEQUENCE [LARGE SCALE GENOMIC DNA]</scope>
    <source>
        <strain evidence="23 24">37</strain>
    </source>
</reference>
<evidence type="ECO:0000256" key="21">
    <source>
        <dbReference type="SAM" id="SignalP"/>
    </source>
</evidence>
<dbReference type="Gene3D" id="2.60.410.10">
    <property type="entry name" value="D-Ala-D-Ala carboxypeptidase, C-terminal domain"/>
    <property type="match status" value="1"/>
</dbReference>
<dbReference type="GO" id="GO:0008658">
    <property type="term" value="F:penicillin binding"/>
    <property type="evidence" value="ECO:0007669"/>
    <property type="project" value="UniProtKB-ARBA"/>
</dbReference>
<comment type="catalytic activity">
    <reaction evidence="16">
        <text>Preferential cleavage: (Ac)2-L-Lys-D-Ala-|-D-Ala. Also transpeptidation of peptidyl-alanyl moieties that are N-acyl substituents of D-alanine.</text>
        <dbReference type="EC" id="3.4.16.4"/>
    </reaction>
</comment>
<evidence type="ECO:0000256" key="12">
    <source>
        <dbReference type="ARBA" id="ARBA00022960"/>
    </source>
</evidence>
<keyword evidence="9" id="KW-0645">Protease</keyword>
<dbReference type="SUPFAM" id="SSF56601">
    <property type="entry name" value="beta-lactamase/transpeptidase-like"/>
    <property type="match status" value="1"/>
</dbReference>
<keyword evidence="11" id="KW-0378">Hydrolase</keyword>
<keyword evidence="14" id="KW-0472">Membrane</keyword>
<keyword evidence="6" id="KW-1003">Cell membrane</keyword>
<evidence type="ECO:0000256" key="14">
    <source>
        <dbReference type="ARBA" id="ARBA00023136"/>
    </source>
</evidence>
<dbReference type="UniPathway" id="UPA00219"/>
<dbReference type="GO" id="GO:0009002">
    <property type="term" value="F:serine-type D-Ala-D-Ala carboxypeptidase activity"/>
    <property type="evidence" value="ECO:0007669"/>
    <property type="project" value="UniProtKB-EC"/>
</dbReference>
<dbReference type="InterPro" id="IPR012338">
    <property type="entry name" value="Beta-lactam/transpept-like"/>
</dbReference>
<keyword evidence="12" id="KW-0133">Cell shape</keyword>
<evidence type="ECO:0000256" key="19">
    <source>
        <dbReference type="PIRSR" id="PIRSR618044-2"/>
    </source>
</evidence>
<sequence>MIRKYFYSNHSQVSFMKKISLLVTALIFSFNLFANPTITPSAPEIGAKGYLLIDFNSGKVLSENNSDVRLNPASLTKMMTSYIIGQEIKSGNLSPDDKVTISEKAWSKNFPESSKMFIEVGKEVSVADLNRGIIIQSGNDACVAMAEYIAGSEGAFADLMNSWAAQLGMNNTQFKNSHGLTAEGHYTTPHDMAILAQALINDVPDEYLIYSEKSFKFNGIDQPNRNALLWDKSLDVDGIKTGHTNEAGYSLISSATKDGMRLISVVMGTRSTSARLTESKKLLNWGFRFFETLTPYNAGDQLANERIWMGSQPMIRLGVKDDTPITLPRGEAKNLTANFIIENELRAPIQKGDVVGKVNYSVTGQQTVDDEPIATYDLIALETVEEGGLFSRLIDYIKLLFIGWFS</sequence>
<evidence type="ECO:0000256" key="11">
    <source>
        <dbReference type="ARBA" id="ARBA00022801"/>
    </source>
</evidence>
<keyword evidence="8" id="KW-0121">Carboxypeptidase</keyword>
<dbReference type="GO" id="GO:0008360">
    <property type="term" value="P:regulation of cell shape"/>
    <property type="evidence" value="ECO:0007669"/>
    <property type="project" value="UniProtKB-KW"/>
</dbReference>
<feature type="active site" description="Acyl-ester intermediate" evidence="18">
    <location>
        <position position="74"/>
    </location>
</feature>
<dbReference type="SMART" id="SM00936">
    <property type="entry name" value="PBP5_C"/>
    <property type="match status" value="1"/>
</dbReference>
<dbReference type="eggNOG" id="COG1686">
    <property type="taxonomic scope" value="Bacteria"/>
</dbReference>
<dbReference type="SUPFAM" id="SSF69189">
    <property type="entry name" value="Penicillin-binding protein associated domain"/>
    <property type="match status" value="1"/>
</dbReference>
<evidence type="ECO:0000256" key="6">
    <source>
        <dbReference type="ARBA" id="ARBA00022475"/>
    </source>
</evidence>
<evidence type="ECO:0000259" key="22">
    <source>
        <dbReference type="SMART" id="SM00936"/>
    </source>
</evidence>
<keyword evidence="13" id="KW-0573">Peptidoglycan synthesis</keyword>
<evidence type="ECO:0000256" key="1">
    <source>
        <dbReference type="ARBA" id="ARBA00003217"/>
    </source>
</evidence>
<evidence type="ECO:0000256" key="8">
    <source>
        <dbReference type="ARBA" id="ARBA00022645"/>
    </source>
</evidence>
<evidence type="ECO:0000313" key="24">
    <source>
        <dbReference type="Proteomes" id="UP000000639"/>
    </source>
</evidence>
<proteinExistence type="inferred from homology"/>
<evidence type="ECO:0000256" key="17">
    <source>
        <dbReference type="ARBA" id="ARBA00060592"/>
    </source>
</evidence>
<keyword evidence="15" id="KW-0961">Cell wall biogenesis/degradation</keyword>
<comment type="similarity">
    <text evidence="4 20">Belongs to the peptidase S11 family.</text>
</comment>
<evidence type="ECO:0000256" key="5">
    <source>
        <dbReference type="ARBA" id="ARBA00012448"/>
    </source>
</evidence>
<dbReference type="EC" id="3.4.16.4" evidence="5"/>
<dbReference type="HOGENOM" id="CLU_027070_8_1_6"/>
<dbReference type="Pfam" id="PF00768">
    <property type="entry name" value="Peptidase_S11"/>
    <property type="match status" value="1"/>
</dbReference>
<accession>A1SZ14</accession>
<dbReference type="InterPro" id="IPR015956">
    <property type="entry name" value="Peniciliin-bd_prot_C_sf"/>
</dbReference>
<dbReference type="EMBL" id="CP000510">
    <property type="protein sequence ID" value="ABM04729.1"/>
    <property type="molecule type" value="Genomic_DNA"/>
</dbReference>
<dbReference type="InterPro" id="IPR001967">
    <property type="entry name" value="Peptidase_S11_N"/>
</dbReference>
<name>A1SZ14_PSYIN</name>
<evidence type="ECO:0000256" key="3">
    <source>
        <dbReference type="ARBA" id="ARBA00004752"/>
    </source>
</evidence>
<dbReference type="PRINTS" id="PR00725">
    <property type="entry name" value="DADACBPTASE1"/>
</dbReference>
<dbReference type="PANTHER" id="PTHR21581">
    <property type="entry name" value="D-ALANYL-D-ALANINE CARBOXYPEPTIDASE"/>
    <property type="match status" value="1"/>
</dbReference>
<dbReference type="GO" id="GO:0071555">
    <property type="term" value="P:cell wall organization"/>
    <property type="evidence" value="ECO:0007669"/>
    <property type="project" value="UniProtKB-KW"/>
</dbReference>
<evidence type="ECO:0000256" key="10">
    <source>
        <dbReference type="ARBA" id="ARBA00022729"/>
    </source>
</evidence>
<dbReference type="FunFam" id="3.40.710.10:FF:000001">
    <property type="entry name" value="D-alanyl-D-alanine serine-type carboxypeptidase"/>
    <property type="match status" value="1"/>
</dbReference>
<dbReference type="Gene3D" id="3.40.710.10">
    <property type="entry name" value="DD-peptidase/beta-lactamase superfamily"/>
    <property type="match status" value="1"/>
</dbReference>
<evidence type="ECO:0000256" key="16">
    <source>
        <dbReference type="ARBA" id="ARBA00034000"/>
    </source>
</evidence>
<keyword evidence="7" id="KW-0997">Cell inner membrane</keyword>
<evidence type="ECO:0000256" key="4">
    <source>
        <dbReference type="ARBA" id="ARBA00007164"/>
    </source>
</evidence>
<dbReference type="GO" id="GO:0009252">
    <property type="term" value="P:peptidoglycan biosynthetic process"/>
    <property type="evidence" value="ECO:0007669"/>
    <property type="project" value="UniProtKB-UniPathway"/>
</dbReference>
<dbReference type="PANTHER" id="PTHR21581:SF6">
    <property type="entry name" value="TRAFFICKING PROTEIN PARTICLE COMPLEX SUBUNIT 12"/>
    <property type="match status" value="1"/>
</dbReference>
<feature type="active site" evidence="18">
    <location>
        <position position="137"/>
    </location>
</feature>
<evidence type="ECO:0000256" key="9">
    <source>
        <dbReference type="ARBA" id="ARBA00022670"/>
    </source>
</evidence>
<feature type="active site" description="Proton acceptor" evidence="18">
    <location>
        <position position="77"/>
    </location>
</feature>
<comment type="pathway">
    <text evidence="17">Glycan biosynthesis.</text>
</comment>
<evidence type="ECO:0000256" key="7">
    <source>
        <dbReference type="ARBA" id="ARBA00022519"/>
    </source>
</evidence>
<dbReference type="InterPro" id="IPR018044">
    <property type="entry name" value="Peptidase_S11"/>
</dbReference>
<comment type="pathway">
    <text evidence="3">Cell wall biogenesis; peptidoglycan biosynthesis.</text>
</comment>
<evidence type="ECO:0000256" key="18">
    <source>
        <dbReference type="PIRSR" id="PIRSR618044-1"/>
    </source>
</evidence>
<dbReference type="GO" id="GO:0006508">
    <property type="term" value="P:proteolysis"/>
    <property type="evidence" value="ECO:0007669"/>
    <property type="project" value="UniProtKB-KW"/>
</dbReference>
<keyword evidence="24" id="KW-1185">Reference proteome</keyword>
<feature type="binding site" evidence="19">
    <location>
        <position position="240"/>
    </location>
    <ligand>
        <name>substrate</name>
    </ligand>
</feature>
<evidence type="ECO:0000256" key="13">
    <source>
        <dbReference type="ARBA" id="ARBA00022984"/>
    </source>
</evidence>
<dbReference type="GO" id="GO:0005886">
    <property type="term" value="C:plasma membrane"/>
    <property type="evidence" value="ECO:0007669"/>
    <property type="project" value="UniProtKB-SubCell"/>
</dbReference>
<feature type="chain" id="PRO_5002637856" description="serine-type D-Ala-D-Ala carboxypeptidase" evidence="21">
    <location>
        <begin position="35"/>
        <end position="406"/>
    </location>
</feature>
<feature type="signal peptide" evidence="21">
    <location>
        <begin position="1"/>
        <end position="34"/>
    </location>
</feature>
<dbReference type="KEGG" id="pin:Ping_3027"/>
<evidence type="ECO:0000256" key="20">
    <source>
        <dbReference type="RuleBase" id="RU004016"/>
    </source>
</evidence>